<feature type="signal peptide" evidence="1">
    <location>
        <begin position="1"/>
        <end position="38"/>
    </location>
</feature>
<dbReference type="Gene3D" id="3.90.70.10">
    <property type="entry name" value="Cysteine proteinases"/>
    <property type="match status" value="1"/>
</dbReference>
<feature type="chain" id="PRO_5046478315" evidence="1">
    <location>
        <begin position="39"/>
        <end position="188"/>
    </location>
</feature>
<gene>
    <name evidence="3" type="ORF">ACFPN5_10620</name>
</gene>
<proteinExistence type="predicted"/>
<dbReference type="EMBL" id="JBHSMU010000009">
    <property type="protein sequence ID" value="MFC5460260.1"/>
    <property type="molecule type" value="Genomic_DNA"/>
</dbReference>
<evidence type="ECO:0000259" key="2">
    <source>
        <dbReference type="PROSITE" id="PS50990"/>
    </source>
</evidence>
<evidence type="ECO:0000313" key="3">
    <source>
        <dbReference type="EMBL" id="MFC5460260.1"/>
    </source>
</evidence>
<keyword evidence="4" id="KW-1185">Reference proteome</keyword>
<dbReference type="InterPro" id="IPR005074">
    <property type="entry name" value="Peptidase_C39"/>
</dbReference>
<protein>
    <submittedName>
        <fullName evidence="3">C39 family peptidase</fullName>
    </submittedName>
</protein>
<dbReference type="Proteomes" id="UP001596050">
    <property type="component" value="Unassembled WGS sequence"/>
</dbReference>
<feature type="domain" description="Peptidase C39" evidence="2">
    <location>
        <begin position="56"/>
        <end position="187"/>
    </location>
</feature>
<accession>A0ABW0L3G1</accession>
<organism evidence="3 4">
    <name type="scientific">Massilia niabensis</name>
    <dbReference type="NCBI Taxonomy" id="544910"/>
    <lineage>
        <taxon>Bacteria</taxon>
        <taxon>Pseudomonadati</taxon>
        <taxon>Pseudomonadota</taxon>
        <taxon>Betaproteobacteria</taxon>
        <taxon>Burkholderiales</taxon>
        <taxon>Oxalobacteraceae</taxon>
        <taxon>Telluria group</taxon>
        <taxon>Massilia</taxon>
    </lineage>
</organism>
<sequence>MTAVHEGRSRTCPFLATSSLRLCMLALACQLVALPARAERPVRSLLEIRHEALVVQRWDNSCGAAALATVLRYYKGVPTDEEAVARGMLRQTDPLRVRVRGGFSLLDMQRYLARIGLQGDGYARMTLADLAQRVPMIVPITLNGYPHFVVVRRVAATGVNIGDPSFGNYELDQSVFAAQWKGVGFDIQ</sequence>
<dbReference type="PROSITE" id="PS50990">
    <property type="entry name" value="PEPTIDASE_C39"/>
    <property type="match status" value="1"/>
</dbReference>
<comment type="caution">
    <text evidence="3">The sequence shown here is derived from an EMBL/GenBank/DDBJ whole genome shotgun (WGS) entry which is preliminary data.</text>
</comment>
<evidence type="ECO:0000313" key="4">
    <source>
        <dbReference type="Proteomes" id="UP001596050"/>
    </source>
</evidence>
<dbReference type="RefSeq" id="WP_379782940.1">
    <property type="nucleotide sequence ID" value="NZ_JBHSMU010000009.1"/>
</dbReference>
<name>A0ABW0L3G1_9BURK</name>
<reference evidence="4" key="1">
    <citation type="journal article" date="2019" name="Int. J. Syst. Evol. Microbiol.">
        <title>The Global Catalogue of Microorganisms (GCM) 10K type strain sequencing project: providing services to taxonomists for standard genome sequencing and annotation.</title>
        <authorList>
            <consortium name="The Broad Institute Genomics Platform"/>
            <consortium name="The Broad Institute Genome Sequencing Center for Infectious Disease"/>
            <person name="Wu L."/>
            <person name="Ma J."/>
        </authorList>
    </citation>
    <scope>NUCLEOTIDE SEQUENCE [LARGE SCALE GENOMIC DNA]</scope>
    <source>
        <strain evidence="4">KACC 12649</strain>
    </source>
</reference>
<evidence type="ECO:0000256" key="1">
    <source>
        <dbReference type="SAM" id="SignalP"/>
    </source>
</evidence>
<keyword evidence="1" id="KW-0732">Signal</keyword>
<dbReference type="Pfam" id="PF03412">
    <property type="entry name" value="Peptidase_C39"/>
    <property type="match status" value="1"/>
</dbReference>